<dbReference type="InterPro" id="IPR031167">
    <property type="entry name" value="G_OBG"/>
</dbReference>
<keyword evidence="13" id="KW-1185">Reference proteome</keyword>
<feature type="binding site" evidence="8">
    <location>
        <begin position="283"/>
        <end position="286"/>
    </location>
    <ligand>
        <name>GTP</name>
        <dbReference type="ChEBI" id="CHEBI:37565"/>
    </ligand>
</feature>
<evidence type="ECO:0000256" key="3">
    <source>
        <dbReference type="ARBA" id="ARBA00022723"/>
    </source>
</evidence>
<sequence length="368" mass="40207">MKFVDEALIEVYAGDGGNGCVSFRRERAIPFGGPDGGDGGDGGSVYAVADYNLNSLADFRFTRVFRAQRGENGQTSECTGHGGADLEIPMPLGTLIYDTSTEELIGELTRRGSRIKIAQGGFHGLGNKRFKSSTNRAPRKSTPGSPGEQRELRLELSLMADVGLLGMPNAGKSTLLSSVSAARPKIADYPFTTLYPQPGVVAVGEHRSFVMVDVPGLIEGAADGAGLGIRFLKHLQRTRLLLHMVDVMPPDGSDIAENIRVINAELAEFSEELSSREQWLCFNKIDVLAPEERQELIDRTLAELDWQGRWFAISAATREGCDVLAREAMAWVEAHAPVIEDEPEDEPEVMPERPPHEQQLSDEDDDNQ</sequence>
<evidence type="ECO:0000259" key="10">
    <source>
        <dbReference type="PROSITE" id="PS51710"/>
    </source>
</evidence>
<dbReference type="InterPro" id="IPR027417">
    <property type="entry name" value="P-loop_NTPase"/>
</dbReference>
<gene>
    <name evidence="8" type="primary">obg</name>
    <name evidence="12" type="ORF">WQQ_32820</name>
</gene>
<keyword evidence="3 8" id="KW-0479">Metal-binding</keyword>
<evidence type="ECO:0000256" key="9">
    <source>
        <dbReference type="SAM" id="MobiDB-lite"/>
    </source>
</evidence>
<dbReference type="EC" id="3.6.5.-" evidence="8"/>
<keyword evidence="7 8" id="KW-0342">GTP-binding</keyword>
<dbReference type="NCBIfam" id="NF008955">
    <property type="entry name" value="PRK12297.1"/>
    <property type="match status" value="1"/>
</dbReference>
<feature type="binding site" evidence="8">
    <location>
        <begin position="191"/>
        <end position="195"/>
    </location>
    <ligand>
        <name>GTP</name>
        <dbReference type="ChEBI" id="CHEBI:37565"/>
    </ligand>
</feature>
<dbReference type="InterPro" id="IPR006074">
    <property type="entry name" value="GTP1-OBG_CS"/>
</dbReference>
<evidence type="ECO:0000256" key="8">
    <source>
        <dbReference type="HAMAP-Rule" id="MF_01454"/>
    </source>
</evidence>
<feature type="region of interest" description="Disordered" evidence="9">
    <location>
        <begin position="124"/>
        <end position="149"/>
    </location>
</feature>
<evidence type="ECO:0000256" key="7">
    <source>
        <dbReference type="ARBA" id="ARBA00023134"/>
    </source>
</evidence>
<dbReference type="GO" id="GO:0005525">
    <property type="term" value="F:GTP binding"/>
    <property type="evidence" value="ECO:0007669"/>
    <property type="project" value="UniProtKB-UniRule"/>
</dbReference>
<name>I8T6X6_9GAMM</name>
<comment type="subcellular location">
    <subcellularLocation>
        <location evidence="8">Cytoplasm</location>
    </subcellularLocation>
</comment>
<dbReference type="Pfam" id="PF01018">
    <property type="entry name" value="GTP1_OBG"/>
    <property type="match status" value="1"/>
</dbReference>
<dbReference type="GO" id="GO:0043022">
    <property type="term" value="F:ribosome binding"/>
    <property type="evidence" value="ECO:0007669"/>
    <property type="project" value="UniProtKB-ARBA"/>
</dbReference>
<dbReference type="SUPFAM" id="SSF82051">
    <property type="entry name" value="Obg GTP-binding protein N-terminal domain"/>
    <property type="match status" value="1"/>
</dbReference>
<dbReference type="CDD" id="cd01898">
    <property type="entry name" value="Obg"/>
    <property type="match status" value="1"/>
</dbReference>
<keyword evidence="2 8" id="KW-0963">Cytoplasm</keyword>
<dbReference type="OrthoDB" id="9807318at2"/>
<comment type="subunit">
    <text evidence="8">Monomer.</text>
</comment>
<comment type="cofactor">
    <cofactor evidence="8">
        <name>Mg(2+)</name>
        <dbReference type="ChEBI" id="CHEBI:18420"/>
    </cofactor>
</comment>
<dbReference type="RefSeq" id="WP_007186221.1">
    <property type="nucleotide sequence ID" value="NZ_AKGD01000002.1"/>
</dbReference>
<dbReference type="AlphaFoldDB" id="I8T6X6"/>
<dbReference type="InterPro" id="IPR036726">
    <property type="entry name" value="GTP1_OBG_dom_sf"/>
</dbReference>
<dbReference type="PANTHER" id="PTHR11702:SF31">
    <property type="entry name" value="MITOCHONDRIAL RIBOSOME-ASSOCIATED GTPASE 2"/>
    <property type="match status" value="1"/>
</dbReference>
<dbReference type="InterPro" id="IPR045086">
    <property type="entry name" value="OBG_GTPase"/>
</dbReference>
<dbReference type="Pfam" id="PF01926">
    <property type="entry name" value="MMR_HSR1"/>
    <property type="match status" value="1"/>
</dbReference>
<comment type="function">
    <text evidence="8">An essential GTPase which binds GTP, GDP and possibly (p)ppGpp with moderate affinity, with high nucleotide exchange rates and a fairly low GTP hydrolysis rate. Plays a role in control of the cell cycle, stress response, ribosome biogenesis and in those bacteria that undergo differentiation, in morphogenesis control.</text>
</comment>
<dbReference type="FunFam" id="2.70.210.12:FF:000001">
    <property type="entry name" value="GTPase Obg"/>
    <property type="match status" value="1"/>
</dbReference>
<dbReference type="PROSITE" id="PS51710">
    <property type="entry name" value="G_OBG"/>
    <property type="match status" value="1"/>
</dbReference>
<evidence type="ECO:0000256" key="1">
    <source>
        <dbReference type="ARBA" id="ARBA00007699"/>
    </source>
</evidence>
<evidence type="ECO:0000259" key="11">
    <source>
        <dbReference type="PROSITE" id="PS51883"/>
    </source>
</evidence>
<feature type="binding site" evidence="8">
    <location>
        <begin position="314"/>
        <end position="316"/>
    </location>
    <ligand>
        <name>GTP</name>
        <dbReference type="ChEBI" id="CHEBI:37565"/>
    </ligand>
</feature>
<dbReference type="HAMAP" id="MF_01454">
    <property type="entry name" value="GTPase_Obg"/>
    <property type="match status" value="1"/>
</dbReference>
<comment type="caution">
    <text evidence="12">The sequence shown here is derived from an EMBL/GenBank/DDBJ whole genome shotgun (WGS) entry which is preliminary data.</text>
</comment>
<dbReference type="InterPro" id="IPR014100">
    <property type="entry name" value="GTP-bd_Obg/CgtA"/>
</dbReference>
<keyword evidence="5 8" id="KW-0378">Hydrolase</keyword>
<feature type="binding site" evidence="8">
    <location>
        <begin position="166"/>
        <end position="173"/>
    </location>
    <ligand>
        <name>GTP</name>
        <dbReference type="ChEBI" id="CHEBI:37565"/>
    </ligand>
</feature>
<dbReference type="PROSITE" id="PS51883">
    <property type="entry name" value="OBG"/>
    <property type="match status" value="1"/>
</dbReference>
<dbReference type="PRINTS" id="PR00326">
    <property type="entry name" value="GTP1OBG"/>
</dbReference>
<evidence type="ECO:0000256" key="6">
    <source>
        <dbReference type="ARBA" id="ARBA00022842"/>
    </source>
</evidence>
<feature type="compositionally biased region" description="Acidic residues" evidence="9">
    <location>
        <begin position="339"/>
        <end position="349"/>
    </location>
</feature>
<dbReference type="GO" id="GO:0005737">
    <property type="term" value="C:cytoplasm"/>
    <property type="evidence" value="ECO:0007669"/>
    <property type="project" value="UniProtKB-SubCell"/>
</dbReference>
<reference evidence="12 13" key="1">
    <citation type="journal article" date="2012" name="J. Bacteriol.">
        <title>Genome Sequence of n-Alkane-Degrading Hydrocarboniphaga effusa Strain AP103T (ATCC BAA-332T).</title>
        <authorList>
            <person name="Chang H.K."/>
            <person name="Zylstra G.J."/>
            <person name="Chae J.C."/>
        </authorList>
    </citation>
    <scope>NUCLEOTIDE SEQUENCE [LARGE SCALE GENOMIC DNA]</scope>
    <source>
        <strain evidence="12 13">AP103</strain>
    </source>
</reference>
<dbReference type="GO" id="GO:0000287">
    <property type="term" value="F:magnesium ion binding"/>
    <property type="evidence" value="ECO:0007669"/>
    <property type="project" value="InterPro"/>
</dbReference>
<dbReference type="InterPro" id="IPR006073">
    <property type="entry name" value="GTP-bd"/>
</dbReference>
<feature type="region of interest" description="Disordered" evidence="9">
    <location>
        <begin position="337"/>
        <end position="368"/>
    </location>
</feature>
<organism evidence="12 13">
    <name type="scientific">Hydrocarboniphaga effusa AP103</name>
    <dbReference type="NCBI Taxonomy" id="1172194"/>
    <lineage>
        <taxon>Bacteria</taxon>
        <taxon>Pseudomonadati</taxon>
        <taxon>Pseudomonadota</taxon>
        <taxon>Gammaproteobacteria</taxon>
        <taxon>Nevskiales</taxon>
        <taxon>Nevskiaceae</taxon>
        <taxon>Hydrocarboniphaga</taxon>
    </lineage>
</organism>
<protein>
    <recommendedName>
        <fullName evidence="8">GTPase Obg</fullName>
        <ecNumber evidence="8">3.6.5.-</ecNumber>
    </recommendedName>
    <alternativeName>
        <fullName evidence="8">GTP-binding protein Obg</fullName>
    </alternativeName>
</protein>
<evidence type="ECO:0000313" key="12">
    <source>
        <dbReference type="EMBL" id="EIT69700.1"/>
    </source>
</evidence>
<dbReference type="PROSITE" id="PS00905">
    <property type="entry name" value="GTP1_OBG"/>
    <property type="match status" value="1"/>
</dbReference>
<dbReference type="Gene3D" id="3.40.50.300">
    <property type="entry name" value="P-loop containing nucleotide triphosphate hydrolases"/>
    <property type="match status" value="1"/>
</dbReference>
<evidence type="ECO:0000256" key="5">
    <source>
        <dbReference type="ARBA" id="ARBA00022801"/>
    </source>
</evidence>
<accession>I8T6X6</accession>
<dbReference type="InterPro" id="IPR006169">
    <property type="entry name" value="GTP1_OBG_dom"/>
</dbReference>
<dbReference type="NCBIfam" id="TIGR02729">
    <property type="entry name" value="Obg_CgtA"/>
    <property type="match status" value="1"/>
</dbReference>
<feature type="binding site" evidence="8">
    <location>
        <position position="173"/>
    </location>
    <ligand>
        <name>Mg(2+)</name>
        <dbReference type="ChEBI" id="CHEBI:18420"/>
    </ligand>
</feature>
<evidence type="ECO:0000256" key="2">
    <source>
        <dbReference type="ARBA" id="ARBA00022490"/>
    </source>
</evidence>
<comment type="similarity">
    <text evidence="1 8">Belongs to the TRAFAC class OBG-HflX-like GTPase superfamily. OBG GTPase family.</text>
</comment>
<dbReference type="GO" id="GO:0042254">
    <property type="term" value="P:ribosome biogenesis"/>
    <property type="evidence" value="ECO:0007669"/>
    <property type="project" value="UniProtKB-UniRule"/>
</dbReference>
<dbReference type="NCBIfam" id="NF008956">
    <property type="entry name" value="PRK12299.1"/>
    <property type="match status" value="1"/>
</dbReference>
<keyword evidence="4 8" id="KW-0547">Nucleotide-binding</keyword>
<feature type="binding site" evidence="8">
    <location>
        <begin position="213"/>
        <end position="216"/>
    </location>
    <ligand>
        <name>GTP</name>
        <dbReference type="ChEBI" id="CHEBI:37565"/>
    </ligand>
</feature>
<feature type="domain" description="OBG-type G" evidence="10">
    <location>
        <begin position="160"/>
        <end position="333"/>
    </location>
</feature>
<proteinExistence type="inferred from homology"/>
<feature type="domain" description="Obg" evidence="11">
    <location>
        <begin position="1"/>
        <end position="159"/>
    </location>
</feature>
<dbReference type="PATRIC" id="fig|1172194.4.peg.3181"/>
<keyword evidence="6 8" id="KW-0460">Magnesium</keyword>
<dbReference type="STRING" id="1172194.WQQ_32820"/>
<dbReference type="EMBL" id="AKGD01000002">
    <property type="protein sequence ID" value="EIT69700.1"/>
    <property type="molecule type" value="Genomic_DNA"/>
</dbReference>
<dbReference type="SUPFAM" id="SSF52540">
    <property type="entry name" value="P-loop containing nucleoside triphosphate hydrolases"/>
    <property type="match status" value="1"/>
</dbReference>
<evidence type="ECO:0000313" key="13">
    <source>
        <dbReference type="Proteomes" id="UP000003704"/>
    </source>
</evidence>
<dbReference type="GO" id="GO:0003924">
    <property type="term" value="F:GTPase activity"/>
    <property type="evidence" value="ECO:0007669"/>
    <property type="project" value="UniProtKB-UniRule"/>
</dbReference>
<dbReference type="PIRSF" id="PIRSF002401">
    <property type="entry name" value="GTP_bd_Obg/CgtA"/>
    <property type="match status" value="1"/>
</dbReference>
<dbReference type="Gene3D" id="2.70.210.12">
    <property type="entry name" value="GTP1/OBG domain"/>
    <property type="match status" value="1"/>
</dbReference>
<evidence type="ECO:0000256" key="4">
    <source>
        <dbReference type="ARBA" id="ARBA00022741"/>
    </source>
</evidence>
<feature type="binding site" evidence="8">
    <location>
        <position position="193"/>
    </location>
    <ligand>
        <name>Mg(2+)</name>
        <dbReference type="ChEBI" id="CHEBI:18420"/>
    </ligand>
</feature>
<dbReference type="Proteomes" id="UP000003704">
    <property type="component" value="Unassembled WGS sequence"/>
</dbReference>
<dbReference type="PANTHER" id="PTHR11702">
    <property type="entry name" value="DEVELOPMENTALLY REGULATED GTP-BINDING PROTEIN-RELATED"/>
    <property type="match status" value="1"/>
</dbReference>